<dbReference type="Gene3D" id="3.30.70.1450">
    <property type="entry name" value="Regulator of K+ conductance, C-terminal domain"/>
    <property type="match status" value="2"/>
</dbReference>
<feature type="transmembrane region" description="Helical" evidence="7">
    <location>
        <begin position="501"/>
        <end position="519"/>
    </location>
</feature>
<gene>
    <name evidence="9" type="ORF">SAMN04488552_1161</name>
</gene>
<evidence type="ECO:0000256" key="6">
    <source>
        <dbReference type="ARBA" id="ARBA00023136"/>
    </source>
</evidence>
<evidence type="ECO:0000256" key="7">
    <source>
        <dbReference type="SAM" id="Phobius"/>
    </source>
</evidence>
<protein>
    <submittedName>
        <fullName evidence="9">Di-and tricarboxylate transporter</fullName>
    </submittedName>
</protein>
<feature type="transmembrane region" description="Helical" evidence="7">
    <location>
        <begin position="94"/>
        <end position="121"/>
    </location>
</feature>
<comment type="subcellular location">
    <subcellularLocation>
        <location evidence="1">Membrane</location>
        <topology evidence="1">Multi-pass membrane protein</topology>
    </subcellularLocation>
</comment>
<feature type="transmembrane region" description="Helical" evidence="7">
    <location>
        <begin position="562"/>
        <end position="582"/>
    </location>
</feature>
<feature type="transmembrane region" description="Helical" evidence="7">
    <location>
        <begin position="415"/>
        <end position="433"/>
    </location>
</feature>
<dbReference type="Proteomes" id="UP000198858">
    <property type="component" value="Chromosome I"/>
</dbReference>
<dbReference type="EMBL" id="LT629745">
    <property type="protein sequence ID" value="SDR81937.1"/>
    <property type="molecule type" value="Genomic_DNA"/>
</dbReference>
<feature type="transmembrane region" description="Helical" evidence="7">
    <location>
        <begin position="440"/>
        <end position="459"/>
    </location>
</feature>
<dbReference type="InterPro" id="IPR004680">
    <property type="entry name" value="Cit_transptr-like_dom"/>
</dbReference>
<name>A0A1H1M5K7_9FLAO</name>
<dbReference type="RefSeq" id="WP_089661656.1">
    <property type="nucleotide sequence ID" value="NZ_LT629745.1"/>
</dbReference>
<evidence type="ECO:0000256" key="3">
    <source>
        <dbReference type="ARBA" id="ARBA00022692"/>
    </source>
</evidence>
<keyword evidence="2" id="KW-0813">Transport</keyword>
<feature type="domain" description="RCK C-terminal" evidence="8">
    <location>
        <begin position="293"/>
        <end position="380"/>
    </location>
</feature>
<evidence type="ECO:0000259" key="8">
    <source>
        <dbReference type="PROSITE" id="PS51202"/>
    </source>
</evidence>
<dbReference type="GO" id="GO:0006813">
    <property type="term" value="P:potassium ion transport"/>
    <property type="evidence" value="ECO:0007669"/>
    <property type="project" value="InterPro"/>
</dbReference>
<evidence type="ECO:0000313" key="10">
    <source>
        <dbReference type="Proteomes" id="UP000198858"/>
    </source>
</evidence>
<feature type="transmembrane region" description="Helical" evidence="7">
    <location>
        <begin position="393"/>
        <end position="409"/>
    </location>
</feature>
<evidence type="ECO:0000256" key="4">
    <source>
        <dbReference type="ARBA" id="ARBA00022737"/>
    </source>
</evidence>
<feature type="transmembrane region" description="Helical" evidence="7">
    <location>
        <begin position="525"/>
        <end position="550"/>
    </location>
</feature>
<proteinExistence type="predicted"/>
<reference evidence="9 10" key="1">
    <citation type="submission" date="2016-10" db="EMBL/GenBank/DDBJ databases">
        <authorList>
            <person name="Varghese N."/>
            <person name="Submissions S."/>
        </authorList>
    </citation>
    <scope>NUCLEOTIDE SEQUENCE [LARGE SCALE GENOMIC DNA]</scope>
    <source>
        <strain evidence="9 10">Mar_2010_102</strain>
    </source>
</reference>
<dbReference type="GO" id="GO:0005886">
    <property type="term" value="C:plasma membrane"/>
    <property type="evidence" value="ECO:0007669"/>
    <property type="project" value="TreeGrafter"/>
</dbReference>
<keyword evidence="10" id="KW-1185">Reference proteome</keyword>
<accession>A0A1H1M5K7</accession>
<dbReference type="Pfam" id="PF03600">
    <property type="entry name" value="CitMHS"/>
    <property type="match status" value="1"/>
</dbReference>
<dbReference type="InterPro" id="IPR006037">
    <property type="entry name" value="RCK_C"/>
</dbReference>
<evidence type="ECO:0000256" key="5">
    <source>
        <dbReference type="ARBA" id="ARBA00022989"/>
    </source>
</evidence>
<keyword evidence="6 7" id="KW-0472">Membrane</keyword>
<keyword evidence="4" id="KW-0677">Repeat</keyword>
<evidence type="ECO:0000256" key="2">
    <source>
        <dbReference type="ARBA" id="ARBA00022448"/>
    </source>
</evidence>
<sequence>MEIALVLGLLVIAIVLFASEKISVDIITIGLLVVLSISGILTPSEAFAGFSSDFMIILASIFVISGALSETGLLDKLGSKLIKGIKSRSLFIAYTMLITGSFSAFMNNTTVTALVTGPVVGMSRKLKISPSKVLIPVAYSSILGGTCTLIGTSTNVAVSGYIASVGLEPLHFFEIFWIGLILSVIGIIFMLIFWKRLLPDRAEGAFIEEYKIKQYLSEVVISEKSNLIGEYAFKSQLAKWNVKIIKIIRDKEEIIPGNLTKLQPKDLLLVECKVDDLIKVKEYTGLEVHADTITNKEIQSDKIRLMEVLITPGSPLLNRSLQDTRFRQNYDLVVLAIHRFNGMVSQKIGSLNLKIGDVLLVQGTEEATNAIRNSTEFSVMGDFRVNMFKERKGIFAAGIFLLAIIAGSLEWVPLSIAFLTAALVTVIVGALSVERAYETMNWKLLILIGGMSAFGTAMHNSGASEFLANSIIGILGDLGTTWVLTGFVILVILLTQPMSNAAAALVILPVAMDAAEILQADPRSFAIAIMLGASVSLITPFEPSCILVYGPGKYKFMDFIKAGVPLTIILLVIIMILVPIFWPLD</sequence>
<dbReference type="PANTHER" id="PTHR43652">
    <property type="entry name" value="BASIC AMINO ACID ANTIPORTER YFCC-RELATED"/>
    <property type="match status" value="1"/>
</dbReference>
<dbReference type="STRING" id="1250231.SAMN04488552_1161"/>
<feature type="transmembrane region" description="Helical" evidence="7">
    <location>
        <begin position="54"/>
        <end position="74"/>
    </location>
</feature>
<feature type="domain" description="RCK C-terminal" evidence="8">
    <location>
        <begin position="204"/>
        <end position="286"/>
    </location>
</feature>
<dbReference type="PANTHER" id="PTHR43652:SF2">
    <property type="entry name" value="BASIC AMINO ACID ANTIPORTER YFCC-RELATED"/>
    <property type="match status" value="1"/>
</dbReference>
<dbReference type="InterPro" id="IPR051679">
    <property type="entry name" value="DASS-Related_Transporters"/>
</dbReference>
<evidence type="ECO:0000313" key="9">
    <source>
        <dbReference type="EMBL" id="SDR81937.1"/>
    </source>
</evidence>
<dbReference type="InterPro" id="IPR036721">
    <property type="entry name" value="RCK_C_sf"/>
</dbReference>
<keyword evidence="5 7" id="KW-1133">Transmembrane helix</keyword>
<dbReference type="PROSITE" id="PS51202">
    <property type="entry name" value="RCK_C"/>
    <property type="match status" value="2"/>
</dbReference>
<feature type="transmembrane region" description="Helical" evidence="7">
    <location>
        <begin position="175"/>
        <end position="194"/>
    </location>
</feature>
<organism evidence="9 10">
    <name type="scientific">Christiangramia echinicola</name>
    <dbReference type="NCBI Taxonomy" id="279359"/>
    <lineage>
        <taxon>Bacteria</taxon>
        <taxon>Pseudomonadati</taxon>
        <taxon>Bacteroidota</taxon>
        <taxon>Flavobacteriia</taxon>
        <taxon>Flavobacteriales</taxon>
        <taxon>Flavobacteriaceae</taxon>
        <taxon>Christiangramia</taxon>
    </lineage>
</organism>
<dbReference type="SUPFAM" id="SSF116726">
    <property type="entry name" value="TrkA C-terminal domain-like"/>
    <property type="match status" value="2"/>
</dbReference>
<dbReference type="GO" id="GO:0008324">
    <property type="term" value="F:monoatomic cation transmembrane transporter activity"/>
    <property type="evidence" value="ECO:0007669"/>
    <property type="project" value="InterPro"/>
</dbReference>
<feature type="transmembrane region" description="Helical" evidence="7">
    <location>
        <begin position="471"/>
        <end position="494"/>
    </location>
</feature>
<dbReference type="Pfam" id="PF02080">
    <property type="entry name" value="TrkA_C"/>
    <property type="match status" value="2"/>
</dbReference>
<evidence type="ECO:0000256" key="1">
    <source>
        <dbReference type="ARBA" id="ARBA00004141"/>
    </source>
</evidence>
<keyword evidence="3 7" id="KW-0812">Transmembrane</keyword>
<dbReference type="AlphaFoldDB" id="A0A1H1M5K7"/>